<evidence type="ECO:0000256" key="3">
    <source>
        <dbReference type="ARBA" id="ARBA00023027"/>
    </source>
</evidence>
<proteinExistence type="inferred from homology"/>
<protein>
    <recommendedName>
        <fullName evidence="9">Glycerate dehydrogenase</fullName>
    </recommendedName>
</protein>
<dbReference type="InterPro" id="IPR036291">
    <property type="entry name" value="NAD(P)-bd_dom_sf"/>
</dbReference>
<dbReference type="CDD" id="cd05198">
    <property type="entry name" value="formate_dh_like"/>
    <property type="match status" value="1"/>
</dbReference>
<evidence type="ECO:0000256" key="1">
    <source>
        <dbReference type="ARBA" id="ARBA00005854"/>
    </source>
</evidence>
<keyword evidence="2 4" id="KW-0560">Oxidoreductase</keyword>
<dbReference type="EMBL" id="JAZAVK010000102">
    <property type="protein sequence ID" value="KAK7423057.1"/>
    <property type="molecule type" value="Genomic_DNA"/>
</dbReference>
<dbReference type="SUPFAM" id="SSF51735">
    <property type="entry name" value="NAD(P)-binding Rossmann-fold domains"/>
    <property type="match status" value="1"/>
</dbReference>
<dbReference type="InterPro" id="IPR029753">
    <property type="entry name" value="D-isomer_DH_CS"/>
</dbReference>
<organism evidence="7 8">
    <name type="scientific">Neonectria magnoliae</name>
    <dbReference type="NCBI Taxonomy" id="2732573"/>
    <lineage>
        <taxon>Eukaryota</taxon>
        <taxon>Fungi</taxon>
        <taxon>Dikarya</taxon>
        <taxon>Ascomycota</taxon>
        <taxon>Pezizomycotina</taxon>
        <taxon>Sordariomycetes</taxon>
        <taxon>Hypocreomycetidae</taxon>
        <taxon>Hypocreales</taxon>
        <taxon>Nectriaceae</taxon>
        <taxon>Neonectria</taxon>
    </lineage>
</organism>
<keyword evidence="3" id="KW-0520">NAD</keyword>
<dbReference type="SUPFAM" id="SSF52283">
    <property type="entry name" value="Formate/glycerate dehydrogenase catalytic domain-like"/>
    <property type="match status" value="1"/>
</dbReference>
<accession>A0ABR1HPF2</accession>
<evidence type="ECO:0000313" key="8">
    <source>
        <dbReference type="Proteomes" id="UP001498421"/>
    </source>
</evidence>
<dbReference type="Pfam" id="PF02826">
    <property type="entry name" value="2-Hacid_dh_C"/>
    <property type="match status" value="1"/>
</dbReference>
<evidence type="ECO:0000256" key="2">
    <source>
        <dbReference type="ARBA" id="ARBA00023002"/>
    </source>
</evidence>
<dbReference type="PANTHER" id="PTHR43761:SF1">
    <property type="entry name" value="D-ISOMER SPECIFIC 2-HYDROXYACID DEHYDROGENASE CATALYTIC DOMAIN-CONTAINING PROTEIN-RELATED"/>
    <property type="match status" value="1"/>
</dbReference>
<sequence>MAQSSNSSNGHHHVIVLLEKFFPLTPVLDLPAPQTYELREYAHTRPDQLVERIRDAEIIIRTVLPIRAEALTKAASPNLQMIAVVGSGTDSIDLDACRTRGIVVTNTPHCNTSAVAEHALGMYFAVRRSIPRSHRLTQAGEWAKRGMLLNVLHGPDDRAPRTCRDEVVGILGYGGVGQKVAALSTALGMRVLLSGRKGVPESLDRTPFDQVICTASVLILCLPKTPDTIDYIATSEFEAMQSDTVLINVSRGGIVDEEALVRALKKGEIAGAATDVFLKEPASEKDSPLLGTKVQDLNLVTTPHTAWVAEETNANYLKTLEANVVAFVAGKPINVVR</sequence>
<keyword evidence="8" id="KW-1185">Reference proteome</keyword>
<dbReference type="InterPro" id="IPR006139">
    <property type="entry name" value="D-isomer_2_OHA_DH_cat_dom"/>
</dbReference>
<dbReference type="InterPro" id="IPR006140">
    <property type="entry name" value="D-isomer_DH_NAD-bd"/>
</dbReference>
<dbReference type="Gene3D" id="3.40.50.720">
    <property type="entry name" value="NAD(P)-binding Rossmann-like Domain"/>
    <property type="match status" value="2"/>
</dbReference>
<dbReference type="Pfam" id="PF00389">
    <property type="entry name" value="2-Hacid_dh"/>
    <property type="match status" value="1"/>
</dbReference>
<comment type="caution">
    <text evidence="7">The sequence shown here is derived from an EMBL/GenBank/DDBJ whole genome shotgun (WGS) entry which is preliminary data.</text>
</comment>
<evidence type="ECO:0008006" key="9">
    <source>
        <dbReference type="Google" id="ProtNLM"/>
    </source>
</evidence>
<comment type="similarity">
    <text evidence="1 4">Belongs to the D-isomer specific 2-hydroxyacid dehydrogenase family.</text>
</comment>
<feature type="domain" description="D-isomer specific 2-hydroxyacid dehydrogenase catalytic" evidence="5">
    <location>
        <begin position="40"/>
        <end position="336"/>
    </location>
</feature>
<evidence type="ECO:0000259" key="5">
    <source>
        <dbReference type="Pfam" id="PF00389"/>
    </source>
</evidence>
<dbReference type="PANTHER" id="PTHR43761">
    <property type="entry name" value="D-ISOMER SPECIFIC 2-HYDROXYACID DEHYDROGENASE FAMILY PROTEIN (AFU_ORTHOLOGUE AFUA_1G13630)"/>
    <property type="match status" value="1"/>
</dbReference>
<gene>
    <name evidence="7" type="ORF">QQZ08_009224</name>
</gene>
<evidence type="ECO:0000256" key="4">
    <source>
        <dbReference type="RuleBase" id="RU003719"/>
    </source>
</evidence>
<evidence type="ECO:0000313" key="7">
    <source>
        <dbReference type="EMBL" id="KAK7423057.1"/>
    </source>
</evidence>
<evidence type="ECO:0000259" key="6">
    <source>
        <dbReference type="Pfam" id="PF02826"/>
    </source>
</evidence>
<dbReference type="Proteomes" id="UP001498421">
    <property type="component" value="Unassembled WGS sequence"/>
</dbReference>
<dbReference type="InterPro" id="IPR050418">
    <property type="entry name" value="D-iso_2-hydroxyacid_DH_PdxB"/>
</dbReference>
<name>A0ABR1HPF2_9HYPO</name>
<dbReference type="PROSITE" id="PS00671">
    <property type="entry name" value="D_2_HYDROXYACID_DH_3"/>
    <property type="match status" value="1"/>
</dbReference>
<reference evidence="7 8" key="1">
    <citation type="journal article" date="2025" name="Microbiol. Resour. Announc.">
        <title>Draft genome sequences for Neonectria magnoliae and Neonectria punicea, canker pathogens of Liriodendron tulipifera and Acer saccharum in West Virginia.</title>
        <authorList>
            <person name="Petronek H.M."/>
            <person name="Kasson M.T."/>
            <person name="Metheny A.M."/>
            <person name="Stauder C.M."/>
            <person name="Lovett B."/>
            <person name="Lynch S.C."/>
            <person name="Garnas J.R."/>
            <person name="Kasson L.R."/>
            <person name="Stajich J.E."/>
        </authorList>
    </citation>
    <scope>NUCLEOTIDE SEQUENCE [LARGE SCALE GENOMIC DNA]</scope>
    <source>
        <strain evidence="7 8">NRRL 64651</strain>
    </source>
</reference>
<feature type="domain" description="D-isomer specific 2-hydroxyacid dehydrogenase NAD-binding" evidence="6">
    <location>
        <begin position="121"/>
        <end position="306"/>
    </location>
</feature>